<protein>
    <recommendedName>
        <fullName evidence="4">Cupin 2 conserved barrel domain-containing protein</fullName>
    </recommendedName>
</protein>
<dbReference type="KEGG" id="ehx:EMIHUDRAFT_244373"/>
<proteinExistence type="predicted"/>
<accession>A0A0D3J0Y0</accession>
<name>A0A0D3J0Y0_EMIH1</name>
<reference evidence="3" key="1">
    <citation type="journal article" date="2013" name="Nature">
        <title>Pan genome of the phytoplankton Emiliania underpins its global distribution.</title>
        <authorList>
            <person name="Read B.A."/>
            <person name="Kegel J."/>
            <person name="Klute M.J."/>
            <person name="Kuo A."/>
            <person name="Lefebvre S.C."/>
            <person name="Maumus F."/>
            <person name="Mayer C."/>
            <person name="Miller J."/>
            <person name="Monier A."/>
            <person name="Salamov A."/>
            <person name="Young J."/>
            <person name="Aguilar M."/>
            <person name="Claverie J.M."/>
            <person name="Frickenhaus S."/>
            <person name="Gonzalez K."/>
            <person name="Herman E.K."/>
            <person name="Lin Y.C."/>
            <person name="Napier J."/>
            <person name="Ogata H."/>
            <person name="Sarno A.F."/>
            <person name="Shmutz J."/>
            <person name="Schroeder D."/>
            <person name="de Vargas C."/>
            <person name="Verret F."/>
            <person name="von Dassow P."/>
            <person name="Valentin K."/>
            <person name="Van de Peer Y."/>
            <person name="Wheeler G."/>
            <person name="Dacks J.B."/>
            <person name="Delwiche C.F."/>
            <person name="Dyhrman S.T."/>
            <person name="Glockner G."/>
            <person name="John U."/>
            <person name="Richards T."/>
            <person name="Worden A.Z."/>
            <person name="Zhang X."/>
            <person name="Grigoriev I.V."/>
            <person name="Allen A.E."/>
            <person name="Bidle K."/>
            <person name="Borodovsky M."/>
            <person name="Bowler C."/>
            <person name="Brownlee C."/>
            <person name="Cock J.M."/>
            <person name="Elias M."/>
            <person name="Gladyshev V.N."/>
            <person name="Groth M."/>
            <person name="Guda C."/>
            <person name="Hadaegh A."/>
            <person name="Iglesias-Rodriguez M.D."/>
            <person name="Jenkins J."/>
            <person name="Jones B.M."/>
            <person name="Lawson T."/>
            <person name="Leese F."/>
            <person name="Lindquist E."/>
            <person name="Lobanov A."/>
            <person name="Lomsadze A."/>
            <person name="Malik S.B."/>
            <person name="Marsh M.E."/>
            <person name="Mackinder L."/>
            <person name="Mock T."/>
            <person name="Mueller-Roeber B."/>
            <person name="Pagarete A."/>
            <person name="Parker M."/>
            <person name="Probert I."/>
            <person name="Quesneville H."/>
            <person name="Raines C."/>
            <person name="Rensing S.A."/>
            <person name="Riano-Pachon D.M."/>
            <person name="Richier S."/>
            <person name="Rokitta S."/>
            <person name="Shiraiwa Y."/>
            <person name="Soanes D.M."/>
            <person name="van der Giezen M."/>
            <person name="Wahlund T.M."/>
            <person name="Williams B."/>
            <person name="Wilson W."/>
            <person name="Wolfe G."/>
            <person name="Wurch L.L."/>
        </authorList>
    </citation>
    <scope>NUCLEOTIDE SEQUENCE</scope>
</reference>
<reference evidence="2" key="2">
    <citation type="submission" date="2024-10" db="UniProtKB">
        <authorList>
            <consortium name="EnsemblProtists"/>
        </authorList>
    </citation>
    <scope>IDENTIFICATION</scope>
</reference>
<evidence type="ECO:0000313" key="3">
    <source>
        <dbReference type="Proteomes" id="UP000013827"/>
    </source>
</evidence>
<dbReference type="HOGENOM" id="CLU_633768_0_0_1"/>
<dbReference type="SUPFAM" id="SSF51182">
    <property type="entry name" value="RmlC-like cupins"/>
    <property type="match status" value="1"/>
</dbReference>
<dbReference type="RefSeq" id="XP_005769594.1">
    <property type="nucleotide sequence ID" value="XM_005769537.1"/>
</dbReference>
<dbReference type="Proteomes" id="UP000013827">
    <property type="component" value="Unassembled WGS sequence"/>
</dbReference>
<dbReference type="EnsemblProtists" id="EOD17165">
    <property type="protein sequence ID" value="EOD17165"/>
    <property type="gene ID" value="EMIHUDRAFT_244373"/>
</dbReference>
<evidence type="ECO:0000256" key="1">
    <source>
        <dbReference type="SAM" id="SignalP"/>
    </source>
</evidence>
<feature type="chain" id="PRO_5044291281" description="Cupin 2 conserved barrel domain-containing protein" evidence="1">
    <location>
        <begin position="21"/>
        <end position="433"/>
    </location>
</feature>
<evidence type="ECO:0000313" key="2">
    <source>
        <dbReference type="EnsemblProtists" id="EOD17165"/>
    </source>
</evidence>
<dbReference type="GeneID" id="17263306"/>
<dbReference type="PaxDb" id="2903-EOD17165"/>
<keyword evidence="1" id="KW-0732">Signal</keyword>
<feature type="signal peptide" evidence="1">
    <location>
        <begin position="1"/>
        <end position="20"/>
    </location>
</feature>
<dbReference type="InterPro" id="IPR011051">
    <property type="entry name" value="RmlC_Cupin_sf"/>
</dbReference>
<organism evidence="2 3">
    <name type="scientific">Emiliania huxleyi (strain CCMP1516)</name>
    <dbReference type="NCBI Taxonomy" id="280463"/>
    <lineage>
        <taxon>Eukaryota</taxon>
        <taxon>Haptista</taxon>
        <taxon>Haptophyta</taxon>
        <taxon>Prymnesiophyceae</taxon>
        <taxon>Isochrysidales</taxon>
        <taxon>Noelaerhabdaceae</taxon>
        <taxon>Emiliania</taxon>
    </lineage>
</organism>
<sequence length="433" mass="46768">MKMLALAFAAASAFAPSCQEAAISEGNCASGLRMRCPAALPPAKAIPGVPLLVEDLSDRVHEGDGLPTYAVSVLYHEWPGHVRSPIKQYDQSGMLCVKRGQIRLVLQGAAGKLAKTGECLLLPQEPLSVVSSDSPAQFFLYTASPGYLEVDGRICEPSSQWSLGIVGCPTCSEVHEQQCKTYATCAGHSNATVSPDSCEYECVINGEPAPTVQWLVPTTARSDNAGKVVAMEPSYPVQGGHSGDMLDFYAVLGSGRNTLPGDNHRLYAERTTRIPFTRALVHTHDWTGVTCVQQGEMTLLLDMVEPVTVRESGCYWMPAGRYMTGMNTGNVTALMWDMRRYTTIDLLPIDSRAASKDAEEDDICRAEGGVLVDGATVRPLSPKERFNQSASLVRRIKEICDLTAGTLEPLLAPYPACECIGQFDETGSVEWAL</sequence>
<evidence type="ECO:0008006" key="4">
    <source>
        <dbReference type="Google" id="ProtNLM"/>
    </source>
</evidence>
<dbReference type="AlphaFoldDB" id="A0A0D3J0Y0"/>
<keyword evidence="3" id="KW-1185">Reference proteome</keyword>